<dbReference type="VEuPathDB" id="FungiDB:SCHCODRAFT_02751974"/>
<dbReference type="GO" id="GO:0007030">
    <property type="term" value="P:Golgi organization"/>
    <property type="evidence" value="ECO:0007669"/>
    <property type="project" value="TreeGrafter"/>
</dbReference>
<dbReference type="KEGG" id="scm:SCHCO_02751974"/>
<accession>D8QF55</accession>
<evidence type="ECO:0000256" key="1">
    <source>
        <dbReference type="ARBA" id="ARBA00004555"/>
    </source>
</evidence>
<evidence type="ECO:0000256" key="3">
    <source>
        <dbReference type="ARBA" id="ARBA00023054"/>
    </source>
</evidence>
<evidence type="ECO:0000256" key="4">
    <source>
        <dbReference type="SAM" id="Coils"/>
    </source>
</evidence>
<dbReference type="PANTHER" id="PTHR18921">
    <property type="entry name" value="MYOSIN HEAVY CHAIN - RELATED"/>
    <property type="match status" value="1"/>
</dbReference>
<organism evidence="7">
    <name type="scientific">Schizophyllum commune (strain H4-8 / FGSC 9210)</name>
    <name type="common">Split gill fungus</name>
    <dbReference type="NCBI Taxonomy" id="578458"/>
    <lineage>
        <taxon>Eukaryota</taxon>
        <taxon>Fungi</taxon>
        <taxon>Dikarya</taxon>
        <taxon>Basidiomycota</taxon>
        <taxon>Agaricomycotina</taxon>
        <taxon>Agaricomycetes</taxon>
        <taxon>Agaricomycetidae</taxon>
        <taxon>Agaricales</taxon>
        <taxon>Schizophyllaceae</taxon>
        <taxon>Schizophyllum</taxon>
    </lineage>
</organism>
<dbReference type="InParanoid" id="D8QF55"/>
<sequence length="691" mass="76605">MRLIPTSYVVEAYNTAGKNPFSRAPVSALLRPERAAKRRGRRLAALVKRLRVTENDLQDRSGIPLVFWFGHTVFPSLARLVVDRCKDFGNDHVVLLRQLLPSTLHALDVGGVSESSWDLASSFPSLRNLFVDGNIELQRVSPWRLTSLTRIDLAVRYSSELIGSLACSCPILHTIDLDIRDDQIEVGPPLTIGASFPALRCLGIRGASSASLTQSIIESLPECHPMEAIFVYDAKTSLNPPGGYRSIADSINRFCDPKAVQLFGFLPRRPIESATGLIPLHPLASLSNLRHLALRSWHDLALADTDCAQLPTWWRRIQSLALCNMERTHNARLLTLAALFPFVEMCDDLVRLGLVFDARSALPQIPDSLLPSPSRVEELAVYDSPIARESVDGVGLLLGALFPRLRSIVSSKSPYKPLWDEISAKLSRGVLTASNEGSYGNGGGRDAGGSGDVEARTDGPHAMAEMSLNTPVVRHGQPSAAASSSDFDMSTGLHMQPTQTGIDRASQSGSLAPESLWQHLTELEQRNSFLEKQNSELERARAKLERRYNTMEDSLDKEIGDLQQRNSDLAKALAAAETQKEGLARELKETEAHYESQEKRLLDLEHSIKAEAEMTRAIEAVRQERDELSRRLTIVCRERDEHADRYEALKHHADGLQANYEDAEKRILEMTAERASVHRALTDLAFRTSDI</sequence>
<evidence type="ECO:0000313" key="7">
    <source>
        <dbReference type="Proteomes" id="UP000007431"/>
    </source>
</evidence>
<gene>
    <name evidence="6" type="ORF">SCHCODRAFT_112485</name>
</gene>
<comment type="subcellular location">
    <subcellularLocation>
        <location evidence="1">Golgi apparatus</location>
    </subcellularLocation>
</comment>
<dbReference type="PANTHER" id="PTHR18921:SF2">
    <property type="entry name" value="THYROID RECEPTOR-INTERACTING PROTEIN 11"/>
    <property type="match status" value="1"/>
</dbReference>
<feature type="compositionally biased region" description="Gly residues" evidence="5">
    <location>
        <begin position="439"/>
        <end position="451"/>
    </location>
</feature>
<keyword evidence="7" id="KW-1185">Reference proteome</keyword>
<dbReference type="GO" id="GO:0006888">
    <property type="term" value="P:endoplasmic reticulum to Golgi vesicle-mediated transport"/>
    <property type="evidence" value="ECO:0007669"/>
    <property type="project" value="TreeGrafter"/>
</dbReference>
<reference evidence="6 7" key="1">
    <citation type="journal article" date="2010" name="Nat. Biotechnol.">
        <title>Genome sequence of the model mushroom Schizophyllum commune.</title>
        <authorList>
            <person name="Ohm R.A."/>
            <person name="de Jong J.F."/>
            <person name="Lugones L.G."/>
            <person name="Aerts A."/>
            <person name="Kothe E."/>
            <person name="Stajich J.E."/>
            <person name="de Vries R.P."/>
            <person name="Record E."/>
            <person name="Levasseur A."/>
            <person name="Baker S.E."/>
            <person name="Bartholomew K.A."/>
            <person name="Coutinho P.M."/>
            <person name="Erdmann S."/>
            <person name="Fowler T.J."/>
            <person name="Gathman A.C."/>
            <person name="Lombard V."/>
            <person name="Henrissat B."/>
            <person name="Knabe N."/>
            <person name="Kuees U."/>
            <person name="Lilly W.W."/>
            <person name="Lindquist E."/>
            <person name="Lucas S."/>
            <person name="Magnuson J.K."/>
            <person name="Piumi F."/>
            <person name="Raudaskoski M."/>
            <person name="Salamov A."/>
            <person name="Schmutz J."/>
            <person name="Schwarze F.W.M.R."/>
            <person name="vanKuyk P.A."/>
            <person name="Horton J.S."/>
            <person name="Grigoriev I.V."/>
            <person name="Woesten H.A.B."/>
        </authorList>
    </citation>
    <scope>NUCLEOTIDE SEQUENCE [LARGE SCALE GENOMIC DNA]</scope>
    <source>
        <strain evidence="7">H4-8 / FGSC 9210</strain>
    </source>
</reference>
<dbReference type="EMBL" id="GL377311">
    <property type="protein sequence ID" value="EFI93351.1"/>
    <property type="molecule type" value="Genomic_DNA"/>
</dbReference>
<dbReference type="SUPFAM" id="SSF52047">
    <property type="entry name" value="RNI-like"/>
    <property type="match status" value="1"/>
</dbReference>
<keyword evidence="3 4" id="KW-0175">Coiled coil</keyword>
<keyword evidence="2" id="KW-0333">Golgi apparatus</keyword>
<evidence type="ECO:0000256" key="2">
    <source>
        <dbReference type="ARBA" id="ARBA00023034"/>
    </source>
</evidence>
<dbReference type="Gene3D" id="3.80.10.10">
    <property type="entry name" value="Ribonuclease Inhibitor"/>
    <property type="match status" value="1"/>
</dbReference>
<feature type="region of interest" description="Disordered" evidence="5">
    <location>
        <begin position="433"/>
        <end position="456"/>
    </location>
</feature>
<feature type="non-terminal residue" evidence="6">
    <location>
        <position position="691"/>
    </location>
</feature>
<dbReference type="GeneID" id="9591746"/>
<evidence type="ECO:0000256" key="5">
    <source>
        <dbReference type="SAM" id="MobiDB-lite"/>
    </source>
</evidence>
<proteinExistence type="predicted"/>
<dbReference type="Proteomes" id="UP000007431">
    <property type="component" value="Unassembled WGS sequence"/>
</dbReference>
<dbReference type="InterPro" id="IPR032675">
    <property type="entry name" value="LRR_dom_sf"/>
</dbReference>
<dbReference type="AlphaFoldDB" id="D8QF55"/>
<name>D8QF55_SCHCM</name>
<dbReference type="Gene3D" id="1.10.287.1490">
    <property type="match status" value="1"/>
</dbReference>
<evidence type="ECO:0000313" key="6">
    <source>
        <dbReference type="EMBL" id="EFI93351.1"/>
    </source>
</evidence>
<dbReference type="GO" id="GO:0005794">
    <property type="term" value="C:Golgi apparatus"/>
    <property type="evidence" value="ECO:0007669"/>
    <property type="project" value="UniProtKB-SubCell"/>
</dbReference>
<feature type="coiled-coil region" evidence="4">
    <location>
        <begin position="520"/>
        <end position="673"/>
    </location>
</feature>
<protein>
    <submittedName>
        <fullName evidence="6">Uncharacterized protein</fullName>
    </submittedName>
</protein>
<dbReference type="HOGENOM" id="CLU_398580_0_0_1"/>
<dbReference type="GO" id="GO:0031267">
    <property type="term" value="F:small GTPase binding"/>
    <property type="evidence" value="ECO:0007669"/>
    <property type="project" value="TreeGrafter"/>
</dbReference>